<reference evidence="2 3" key="1">
    <citation type="submission" date="2019-03" db="EMBL/GenBank/DDBJ databases">
        <title>Sequencing 23 genomes of Wallemia ichthyophaga.</title>
        <authorList>
            <person name="Gostincar C."/>
        </authorList>
    </citation>
    <scope>NUCLEOTIDE SEQUENCE [LARGE SCALE GENOMIC DNA]</scope>
    <source>
        <strain evidence="2 3">EXF-5753</strain>
    </source>
</reference>
<organism evidence="2 3">
    <name type="scientific">Wallemia hederae</name>
    <dbReference type="NCBI Taxonomy" id="1540922"/>
    <lineage>
        <taxon>Eukaryota</taxon>
        <taxon>Fungi</taxon>
        <taxon>Dikarya</taxon>
        <taxon>Basidiomycota</taxon>
        <taxon>Wallemiomycotina</taxon>
        <taxon>Wallemiomycetes</taxon>
        <taxon>Wallemiales</taxon>
        <taxon>Wallemiaceae</taxon>
        <taxon>Wallemia</taxon>
    </lineage>
</organism>
<feature type="compositionally biased region" description="Basic and acidic residues" evidence="1">
    <location>
        <begin position="25"/>
        <end position="37"/>
    </location>
</feature>
<dbReference type="Proteomes" id="UP000310189">
    <property type="component" value="Unassembled WGS sequence"/>
</dbReference>
<evidence type="ECO:0000313" key="2">
    <source>
        <dbReference type="EMBL" id="TIA89551.1"/>
    </source>
</evidence>
<name>A0A4T0FME1_9BASI</name>
<sequence length="98" mass="10908">MRCLVRATPAVPRQALARYVSTRTSEQELNERKEQPDHPPPTANTGLYTSTSDKVQERTETEEADAIDGPLKSRGRSGAETLSEEDLRADKGEDPLKR</sequence>
<evidence type="ECO:0000313" key="3">
    <source>
        <dbReference type="Proteomes" id="UP000310189"/>
    </source>
</evidence>
<comment type="caution">
    <text evidence="2">The sequence shown here is derived from an EMBL/GenBank/DDBJ whole genome shotgun (WGS) entry which is preliminary data.</text>
</comment>
<protein>
    <submittedName>
        <fullName evidence="2">Uncharacterized protein</fullName>
    </submittedName>
</protein>
<evidence type="ECO:0000256" key="1">
    <source>
        <dbReference type="SAM" id="MobiDB-lite"/>
    </source>
</evidence>
<proteinExistence type="predicted"/>
<feature type="compositionally biased region" description="Polar residues" evidence="1">
    <location>
        <begin position="43"/>
        <end position="53"/>
    </location>
</feature>
<dbReference type="AlphaFoldDB" id="A0A4T0FME1"/>
<feature type="compositionally biased region" description="Basic and acidic residues" evidence="1">
    <location>
        <begin position="85"/>
        <end position="98"/>
    </location>
</feature>
<accession>A0A4T0FME1</accession>
<feature type="region of interest" description="Disordered" evidence="1">
    <location>
        <begin position="16"/>
        <end position="98"/>
    </location>
</feature>
<gene>
    <name evidence="2" type="ORF">E3P99_01988</name>
</gene>
<dbReference type="OrthoDB" id="10490476at2759"/>
<keyword evidence="3" id="KW-1185">Reference proteome</keyword>
<dbReference type="EMBL" id="SPNW01000026">
    <property type="protein sequence ID" value="TIA89551.1"/>
    <property type="molecule type" value="Genomic_DNA"/>
</dbReference>